<accession>A0A7T5EIZ5</accession>
<evidence type="ECO:0000313" key="1">
    <source>
        <dbReference type="EMBL" id="QQE73506.1"/>
    </source>
</evidence>
<name>A0A7T5EIZ5_9BACL</name>
<dbReference type="SUPFAM" id="SSF63829">
    <property type="entry name" value="Calcium-dependent phosphotriesterase"/>
    <property type="match status" value="1"/>
</dbReference>
<protein>
    <submittedName>
        <fullName evidence="1">Uncharacterized protein</fullName>
    </submittedName>
</protein>
<evidence type="ECO:0000313" key="4">
    <source>
        <dbReference type="Proteomes" id="UP000677234"/>
    </source>
</evidence>
<reference evidence="1 3" key="1">
    <citation type="submission" date="2020-12" db="EMBL/GenBank/DDBJ databases">
        <title>strain FJAT-54423T represents a novel species of the genus Brevibacillus.</title>
        <authorList>
            <person name="Tang R."/>
        </authorList>
    </citation>
    <scope>NUCLEOTIDE SEQUENCE [LARGE SCALE GENOMIC DNA]</scope>
    <source>
        <strain evidence="1 3">FJAT-54423</strain>
    </source>
</reference>
<evidence type="ECO:0000313" key="3">
    <source>
        <dbReference type="Proteomes" id="UP000595847"/>
    </source>
</evidence>
<evidence type="ECO:0000313" key="2">
    <source>
        <dbReference type="EMBL" id="QUO40588.1"/>
    </source>
</evidence>
<dbReference type="EMBL" id="CP073708">
    <property type="protein sequence ID" value="QUO40588.1"/>
    <property type="molecule type" value="Genomic_DNA"/>
</dbReference>
<organism evidence="1 3">
    <name type="scientific">Brevibacillus composti</name>
    <dbReference type="NCBI Taxonomy" id="2796470"/>
    <lineage>
        <taxon>Bacteria</taxon>
        <taxon>Bacillati</taxon>
        <taxon>Bacillota</taxon>
        <taxon>Bacilli</taxon>
        <taxon>Bacillales</taxon>
        <taxon>Paenibacillaceae</taxon>
        <taxon>Brevibacillus</taxon>
    </lineage>
</organism>
<reference evidence="2" key="2">
    <citation type="submission" date="2021-04" db="EMBL/GenBank/DDBJ databases">
        <title>Brevibacillus composti FJAT-54423, complete genome.</title>
        <authorList>
            <person name="Tang R."/>
        </authorList>
    </citation>
    <scope>NUCLEOTIDE SEQUENCE</scope>
    <source>
        <strain evidence="2">FJAT-54424</strain>
    </source>
</reference>
<proteinExistence type="predicted"/>
<dbReference type="RefSeq" id="WP_198827114.1">
    <property type="nucleotide sequence ID" value="NZ_CP066308.1"/>
</dbReference>
<dbReference type="Proteomes" id="UP000677234">
    <property type="component" value="Chromosome"/>
</dbReference>
<dbReference type="EMBL" id="CP066308">
    <property type="protein sequence ID" value="QQE73506.1"/>
    <property type="molecule type" value="Genomic_DNA"/>
</dbReference>
<dbReference type="KEGG" id="bcop:JD108_16640"/>
<keyword evidence="4" id="KW-1185">Reference proteome</keyword>
<dbReference type="AlphaFoldDB" id="A0A7T5EIZ5"/>
<gene>
    <name evidence="1" type="ORF">JD108_16640</name>
    <name evidence="2" type="ORF">KDJ56_16585</name>
</gene>
<sequence length="133" mass="15245">MEFIADGWALIKDGDSILFNKLGEYGEDLGYYRFNFKNIVEVSKTEYFKIKYGSAYEHVVKLFGDNITDSEFAPDGSLYVSFFQSSNIHHFDVHGVLLRTFEDPFNTVYDIALDGNSIWCAYPTAHTIKNILC</sequence>
<dbReference type="Proteomes" id="UP000595847">
    <property type="component" value="Chromosome"/>
</dbReference>